<feature type="domain" description="HTH tetR-type" evidence="4">
    <location>
        <begin position="4"/>
        <end position="64"/>
    </location>
</feature>
<name>A0ABP3K113_9BACI</name>
<dbReference type="Gene3D" id="1.10.357.10">
    <property type="entry name" value="Tetracycline Repressor, domain 2"/>
    <property type="match status" value="1"/>
</dbReference>
<protein>
    <submittedName>
        <fullName evidence="5">TetR/AcrR family transcriptional regulator</fullName>
    </submittedName>
</protein>
<sequence length="190" mass="22011">MSKQDKRKLLIDAAYNVFVKKGYLNASIKDIANEANITTGLVHYYFKNKEELLLSVQQEVQTYYQRKYDGHPGDSVSLEEVLHEIKTRAERNPDWYRWRYEIYSLGIKDKGGHLEKQVESILKDGRKSLSEPMQHIVGNSQDAYALSSILLACFDGLALQKIVDDQFDIDQPYRLLTELLELYINKSDSD</sequence>
<keyword evidence="2 3" id="KW-0238">DNA-binding</keyword>
<dbReference type="PROSITE" id="PS50977">
    <property type="entry name" value="HTH_TETR_2"/>
    <property type="match status" value="1"/>
</dbReference>
<dbReference type="Pfam" id="PF00440">
    <property type="entry name" value="TetR_N"/>
    <property type="match status" value="1"/>
</dbReference>
<keyword evidence="1" id="KW-0678">Repressor</keyword>
<dbReference type="InterPro" id="IPR023772">
    <property type="entry name" value="DNA-bd_HTH_TetR-type_CS"/>
</dbReference>
<keyword evidence="6" id="KW-1185">Reference proteome</keyword>
<dbReference type="PROSITE" id="PS01081">
    <property type="entry name" value="HTH_TETR_1"/>
    <property type="match status" value="1"/>
</dbReference>
<dbReference type="RefSeq" id="WP_343784243.1">
    <property type="nucleotide sequence ID" value="NZ_BAAACZ010000025.1"/>
</dbReference>
<dbReference type="InterPro" id="IPR050624">
    <property type="entry name" value="HTH-type_Tx_Regulator"/>
</dbReference>
<dbReference type="SUPFAM" id="SSF46689">
    <property type="entry name" value="Homeodomain-like"/>
    <property type="match status" value="1"/>
</dbReference>
<organism evidence="5 6">
    <name type="scientific">Alkalibacillus silvisoli</name>
    <dbReference type="NCBI Taxonomy" id="392823"/>
    <lineage>
        <taxon>Bacteria</taxon>
        <taxon>Bacillati</taxon>
        <taxon>Bacillota</taxon>
        <taxon>Bacilli</taxon>
        <taxon>Bacillales</taxon>
        <taxon>Bacillaceae</taxon>
        <taxon>Alkalibacillus</taxon>
    </lineage>
</organism>
<gene>
    <name evidence="5" type="ORF">GCM10008935_26050</name>
</gene>
<dbReference type="PANTHER" id="PTHR43479:SF11">
    <property type="entry name" value="ACREF_ENVCD OPERON REPRESSOR-RELATED"/>
    <property type="match status" value="1"/>
</dbReference>
<evidence type="ECO:0000259" key="4">
    <source>
        <dbReference type="PROSITE" id="PS50977"/>
    </source>
</evidence>
<comment type="caution">
    <text evidence="5">The sequence shown here is derived from an EMBL/GenBank/DDBJ whole genome shotgun (WGS) entry which is preliminary data.</text>
</comment>
<evidence type="ECO:0000313" key="5">
    <source>
        <dbReference type="EMBL" id="GAA0468997.1"/>
    </source>
</evidence>
<feature type="DNA-binding region" description="H-T-H motif" evidence="3">
    <location>
        <begin position="27"/>
        <end position="46"/>
    </location>
</feature>
<evidence type="ECO:0000256" key="3">
    <source>
        <dbReference type="PROSITE-ProRule" id="PRU00335"/>
    </source>
</evidence>
<evidence type="ECO:0000256" key="1">
    <source>
        <dbReference type="ARBA" id="ARBA00022491"/>
    </source>
</evidence>
<dbReference type="InterPro" id="IPR001647">
    <property type="entry name" value="HTH_TetR"/>
</dbReference>
<evidence type="ECO:0000256" key="2">
    <source>
        <dbReference type="ARBA" id="ARBA00023125"/>
    </source>
</evidence>
<proteinExistence type="predicted"/>
<dbReference type="PRINTS" id="PR00455">
    <property type="entry name" value="HTHTETR"/>
</dbReference>
<reference evidence="6" key="1">
    <citation type="journal article" date="2019" name="Int. J. Syst. Evol. Microbiol.">
        <title>The Global Catalogue of Microorganisms (GCM) 10K type strain sequencing project: providing services to taxonomists for standard genome sequencing and annotation.</title>
        <authorList>
            <consortium name="The Broad Institute Genomics Platform"/>
            <consortium name="The Broad Institute Genome Sequencing Center for Infectious Disease"/>
            <person name="Wu L."/>
            <person name="Ma J."/>
        </authorList>
    </citation>
    <scope>NUCLEOTIDE SEQUENCE [LARGE SCALE GENOMIC DNA]</scope>
    <source>
        <strain evidence="6">JCM 14193</strain>
    </source>
</reference>
<dbReference type="Proteomes" id="UP001500740">
    <property type="component" value="Unassembled WGS sequence"/>
</dbReference>
<dbReference type="PANTHER" id="PTHR43479">
    <property type="entry name" value="ACREF/ENVCD OPERON REPRESSOR-RELATED"/>
    <property type="match status" value="1"/>
</dbReference>
<dbReference type="EMBL" id="BAAACZ010000025">
    <property type="protein sequence ID" value="GAA0468997.1"/>
    <property type="molecule type" value="Genomic_DNA"/>
</dbReference>
<dbReference type="InterPro" id="IPR009057">
    <property type="entry name" value="Homeodomain-like_sf"/>
</dbReference>
<accession>A0ABP3K113</accession>
<evidence type="ECO:0000313" key="6">
    <source>
        <dbReference type="Proteomes" id="UP001500740"/>
    </source>
</evidence>